<reference evidence="3" key="1">
    <citation type="submission" date="2017-02" db="EMBL/GenBank/DDBJ databases">
        <title>Tessaracoccus aquaemaris sp. nov., isolated from the intestine of a Korean rockfish, Sebastes schlegelii, in a marine aquaculture pond.</title>
        <authorList>
            <person name="Tak E.J."/>
            <person name="Bae J.-W."/>
        </authorList>
    </citation>
    <scope>NUCLEOTIDE SEQUENCE [LARGE SCALE GENOMIC DNA]</scope>
    <source>
        <strain evidence="3">NSG39</strain>
    </source>
</reference>
<dbReference type="OrthoDB" id="3254236at2"/>
<evidence type="ECO:0000259" key="1">
    <source>
        <dbReference type="PROSITE" id="PS51186"/>
    </source>
</evidence>
<proteinExistence type="predicted"/>
<dbReference type="PROSITE" id="PS51186">
    <property type="entry name" value="GNAT"/>
    <property type="match status" value="1"/>
</dbReference>
<dbReference type="Pfam" id="PF00583">
    <property type="entry name" value="Acetyltransf_1"/>
    <property type="match status" value="1"/>
</dbReference>
<keyword evidence="3" id="KW-1185">Reference proteome</keyword>
<dbReference type="InterPro" id="IPR000182">
    <property type="entry name" value="GNAT_dom"/>
</dbReference>
<organism evidence="2 3">
    <name type="scientific">Tessaracoccus aquimaris</name>
    <dbReference type="NCBI Taxonomy" id="1332264"/>
    <lineage>
        <taxon>Bacteria</taxon>
        <taxon>Bacillati</taxon>
        <taxon>Actinomycetota</taxon>
        <taxon>Actinomycetes</taxon>
        <taxon>Propionibacteriales</taxon>
        <taxon>Propionibacteriaceae</taxon>
        <taxon>Tessaracoccus</taxon>
    </lineage>
</organism>
<evidence type="ECO:0000313" key="2">
    <source>
        <dbReference type="EMBL" id="AQP48287.1"/>
    </source>
</evidence>
<dbReference type="InterPro" id="IPR016181">
    <property type="entry name" value="Acyl_CoA_acyltransferase"/>
</dbReference>
<sequence length="166" mass="18287">MSDLLIRPARPGDHPVAAAVCATLGRPAWPERAFEERVDRLALVATHEGRVVGFAKTHRHLEADGVAPAGHYLGGVVVADQWRRRGIGLLLTRDRLDWIAHRASEAFYFTNEHNAASIALHDRFGFRFVTALPTIRGVSADDGHALIRLYRSALAAPGRRPEMMAP</sequence>
<dbReference type="EMBL" id="CP019606">
    <property type="protein sequence ID" value="AQP48287.1"/>
    <property type="molecule type" value="Genomic_DNA"/>
</dbReference>
<dbReference type="SUPFAM" id="SSF55729">
    <property type="entry name" value="Acyl-CoA N-acyltransferases (Nat)"/>
    <property type="match status" value="1"/>
</dbReference>
<dbReference type="KEGG" id="tes:BW730_13015"/>
<protein>
    <recommendedName>
        <fullName evidence="1">N-acetyltransferase domain-containing protein</fullName>
    </recommendedName>
</protein>
<evidence type="ECO:0000313" key="3">
    <source>
        <dbReference type="Proteomes" id="UP000188145"/>
    </source>
</evidence>
<dbReference type="RefSeq" id="WP_077686617.1">
    <property type="nucleotide sequence ID" value="NZ_CP019606.1"/>
</dbReference>
<dbReference type="PANTHER" id="PTHR43072">
    <property type="entry name" value="N-ACETYLTRANSFERASE"/>
    <property type="match status" value="1"/>
</dbReference>
<name>A0A1Q2CQ83_9ACTN</name>
<accession>A0A1Q2CQ83</accession>
<gene>
    <name evidence="2" type="ORF">BW730_13015</name>
</gene>
<dbReference type="Proteomes" id="UP000188145">
    <property type="component" value="Chromosome"/>
</dbReference>
<dbReference type="CDD" id="cd04301">
    <property type="entry name" value="NAT_SF"/>
    <property type="match status" value="1"/>
</dbReference>
<feature type="domain" description="N-acetyltransferase" evidence="1">
    <location>
        <begin position="4"/>
        <end position="152"/>
    </location>
</feature>
<dbReference type="AlphaFoldDB" id="A0A1Q2CQ83"/>
<dbReference type="GO" id="GO:0016747">
    <property type="term" value="F:acyltransferase activity, transferring groups other than amino-acyl groups"/>
    <property type="evidence" value="ECO:0007669"/>
    <property type="project" value="InterPro"/>
</dbReference>
<dbReference type="STRING" id="1332264.BW730_13015"/>
<dbReference type="Gene3D" id="3.40.630.30">
    <property type="match status" value="1"/>
</dbReference>